<dbReference type="Proteomes" id="UP000518206">
    <property type="component" value="Unassembled WGS sequence"/>
</dbReference>
<dbReference type="GO" id="GO:0003954">
    <property type="term" value="F:NADH dehydrogenase activity"/>
    <property type="evidence" value="ECO:0007669"/>
    <property type="project" value="InterPro"/>
</dbReference>
<accession>A0A7W4UGU6</accession>
<dbReference type="EC" id="1.6.99.3" evidence="8"/>
<gene>
    <name evidence="8" type="ORF">FHR80_002866</name>
</gene>
<evidence type="ECO:0000256" key="5">
    <source>
        <dbReference type="ARBA" id="ARBA00023027"/>
    </source>
</evidence>
<dbReference type="PANTHER" id="PTHR43706">
    <property type="entry name" value="NADH DEHYDROGENASE"/>
    <property type="match status" value="1"/>
</dbReference>
<keyword evidence="3" id="KW-0274">FAD</keyword>
<dbReference type="PRINTS" id="PR00368">
    <property type="entry name" value="FADPNR"/>
</dbReference>
<dbReference type="EMBL" id="JACHVX010000004">
    <property type="protein sequence ID" value="MBB2923938.1"/>
    <property type="molecule type" value="Genomic_DNA"/>
</dbReference>
<evidence type="ECO:0000313" key="8">
    <source>
        <dbReference type="EMBL" id="MBB2923938.1"/>
    </source>
</evidence>
<dbReference type="SUPFAM" id="SSF51905">
    <property type="entry name" value="FAD/NAD(P)-binding domain"/>
    <property type="match status" value="2"/>
</dbReference>
<dbReference type="RefSeq" id="WP_183296752.1">
    <property type="nucleotide sequence ID" value="NZ_JACHVX010000004.1"/>
</dbReference>
<dbReference type="InterPro" id="IPR045024">
    <property type="entry name" value="NDH-2"/>
</dbReference>
<comment type="caution">
    <text evidence="8">The sequence shown here is derived from an EMBL/GenBank/DDBJ whole genome shotgun (WGS) entry which is preliminary data.</text>
</comment>
<feature type="compositionally biased region" description="Polar residues" evidence="6">
    <location>
        <begin position="1"/>
        <end position="10"/>
    </location>
</feature>
<evidence type="ECO:0000256" key="1">
    <source>
        <dbReference type="ARBA" id="ARBA00005272"/>
    </source>
</evidence>
<evidence type="ECO:0000256" key="6">
    <source>
        <dbReference type="SAM" id="MobiDB-lite"/>
    </source>
</evidence>
<feature type="compositionally biased region" description="Basic and acidic residues" evidence="6">
    <location>
        <begin position="480"/>
        <end position="491"/>
    </location>
</feature>
<reference evidence="8 9" key="1">
    <citation type="submission" date="2020-08" db="EMBL/GenBank/DDBJ databases">
        <title>The Agave Microbiome: Exploring the role of microbial communities in plant adaptations to desert environments.</title>
        <authorList>
            <person name="Partida-Martinez L.P."/>
        </authorList>
    </citation>
    <scope>NUCLEOTIDE SEQUENCE [LARGE SCALE GENOMIC DNA]</scope>
    <source>
        <strain evidence="8 9">RAS26</strain>
    </source>
</reference>
<dbReference type="Pfam" id="PF07992">
    <property type="entry name" value="Pyr_redox_2"/>
    <property type="match status" value="1"/>
</dbReference>
<keyword evidence="5" id="KW-0520">NAD</keyword>
<dbReference type="PANTHER" id="PTHR43706:SF45">
    <property type="entry name" value="NADH DEHYDROGENASE-LIKE PROTEIN RV1812C"/>
    <property type="match status" value="1"/>
</dbReference>
<protein>
    <submittedName>
        <fullName evidence="8">NADH dehydrogenase</fullName>
        <ecNumber evidence="8">1.6.99.3</ecNumber>
    </submittedName>
</protein>
<feature type="region of interest" description="Disordered" evidence="6">
    <location>
        <begin position="460"/>
        <end position="537"/>
    </location>
</feature>
<feature type="region of interest" description="Disordered" evidence="6">
    <location>
        <begin position="1"/>
        <end position="31"/>
    </location>
</feature>
<keyword evidence="4 8" id="KW-0560">Oxidoreductase</keyword>
<proteinExistence type="inferred from homology"/>
<name>A0A7W4UGU6_9CELL</name>
<evidence type="ECO:0000313" key="9">
    <source>
        <dbReference type="Proteomes" id="UP000518206"/>
    </source>
</evidence>
<dbReference type="Gene3D" id="3.50.50.100">
    <property type="match status" value="1"/>
</dbReference>
<dbReference type="AlphaFoldDB" id="A0A7W4UGU6"/>
<dbReference type="InterPro" id="IPR036188">
    <property type="entry name" value="FAD/NAD-bd_sf"/>
</dbReference>
<evidence type="ECO:0000259" key="7">
    <source>
        <dbReference type="Pfam" id="PF07992"/>
    </source>
</evidence>
<comment type="similarity">
    <text evidence="1">Belongs to the NADH dehydrogenase family.</text>
</comment>
<reference evidence="8 9" key="2">
    <citation type="submission" date="2020-08" db="EMBL/GenBank/DDBJ databases">
        <authorList>
            <person name="Partida-Martinez L."/>
            <person name="Huntemann M."/>
            <person name="Clum A."/>
            <person name="Wang J."/>
            <person name="Palaniappan K."/>
            <person name="Ritter S."/>
            <person name="Chen I.-M."/>
            <person name="Stamatis D."/>
            <person name="Reddy T."/>
            <person name="O'Malley R."/>
            <person name="Daum C."/>
            <person name="Shapiro N."/>
            <person name="Ivanova N."/>
            <person name="Kyrpides N."/>
            <person name="Woyke T."/>
        </authorList>
    </citation>
    <scope>NUCLEOTIDE SEQUENCE [LARGE SCALE GENOMIC DNA]</scope>
    <source>
        <strain evidence="8 9">RAS26</strain>
    </source>
</reference>
<organism evidence="8 9">
    <name type="scientific">Cellulomonas cellasea</name>
    <dbReference type="NCBI Taxonomy" id="43670"/>
    <lineage>
        <taxon>Bacteria</taxon>
        <taxon>Bacillati</taxon>
        <taxon>Actinomycetota</taxon>
        <taxon>Actinomycetes</taxon>
        <taxon>Micrococcales</taxon>
        <taxon>Cellulomonadaceae</taxon>
        <taxon>Cellulomonas</taxon>
    </lineage>
</organism>
<evidence type="ECO:0000256" key="2">
    <source>
        <dbReference type="ARBA" id="ARBA00022630"/>
    </source>
</evidence>
<evidence type="ECO:0000256" key="4">
    <source>
        <dbReference type="ARBA" id="ARBA00023002"/>
    </source>
</evidence>
<keyword evidence="2" id="KW-0285">Flavoprotein</keyword>
<feature type="domain" description="FAD/NAD(P)-binding" evidence="7">
    <location>
        <begin position="33"/>
        <end position="362"/>
    </location>
</feature>
<evidence type="ECO:0000256" key="3">
    <source>
        <dbReference type="ARBA" id="ARBA00022827"/>
    </source>
</evidence>
<dbReference type="InterPro" id="IPR023753">
    <property type="entry name" value="FAD/NAD-binding_dom"/>
</dbReference>
<sequence>MSHDASTTVDSAPRTGPDSARTGQRGKPRKVPRVVVLGGGTVGLYAARRLRKRLGKREAAIVVVDPRPYMTYAPFLPEAAAGSIDPRNVVAPHRRAFKHVDVLQGKVTEIRHADRTVQITPAEGDSYWITYDHLVVGLGSVARTLPIPGLADEAIGFKNVEEAIAVRNHVLGRIDLASSTWDPDLRKKMLTFTFVGGGFAGVEALAEVEDMARAAVRYYGAIEQAELRFVLVEGSPRILPEVSEELGGYTLEQLRKRDIEIFLSTFLSSCVDGHVVLSNGTEFDSETIVWTAGVKANPVLQNSDLPLDKMGRVICLPTLQIADEDGNVVPDAYAAGDCAAVPDLYNPGKFCPPNAQHALREGNHLGDNLARVLNSAPVTEYKHRNVGAVASLGMYKGVAQMFGKIKVRGFPAWVLHRTYHVFAMPTVNRKIRIMAGWTGSLLLRREVVALGALQDPRAEFKAAAAPPKPKAGGVEAENAATKRDSSPEHAADTGGPDAAAVTSHGRADENPPGASSALTSAGSPASDPAGTGDSTKA</sequence>